<dbReference type="EMBL" id="NMUH01000089">
    <property type="protein sequence ID" value="MQL71118.1"/>
    <property type="molecule type" value="Genomic_DNA"/>
</dbReference>
<dbReference type="Gene3D" id="2.10.109.10">
    <property type="entry name" value="Umud Fragment, subunit A"/>
    <property type="match status" value="1"/>
</dbReference>
<dbReference type="PROSITE" id="PS00501">
    <property type="entry name" value="SPASE_I_1"/>
    <property type="match status" value="1"/>
</dbReference>
<dbReference type="InterPro" id="IPR019756">
    <property type="entry name" value="Pept_S26A_signal_pept_1_Ser-AS"/>
</dbReference>
<sequence>MRLLNLPALGRLGTWVPCHAFFLSLPGLSSLFRSSGKEAAKASRGQRSSDSSWGFLNWWPSIDAIKLFLALLLISAMFAEIRCVVSSSMCPTLRAGDRVLVDKVSYYFGYPSINDIVTFRVPKVLQDIGYKKEDIFIKRIVAKAGDLVEVRQGLLYVNGTARRENFIEEGPAYTVSATVPFAALFDIDVWDCIVIL</sequence>
<dbReference type="GO" id="GO:0006465">
    <property type="term" value="P:signal peptide processing"/>
    <property type="evidence" value="ECO:0007669"/>
    <property type="project" value="InterPro"/>
</dbReference>
<keyword evidence="2" id="KW-0378">Hydrolase</keyword>
<dbReference type="GO" id="GO:0010027">
    <property type="term" value="P:thylakoid membrane organization"/>
    <property type="evidence" value="ECO:0007669"/>
    <property type="project" value="TreeGrafter"/>
</dbReference>
<evidence type="ECO:0000259" key="4">
    <source>
        <dbReference type="Pfam" id="PF10502"/>
    </source>
</evidence>
<dbReference type="GO" id="GO:0009535">
    <property type="term" value="C:chloroplast thylakoid membrane"/>
    <property type="evidence" value="ECO:0007669"/>
    <property type="project" value="TreeGrafter"/>
</dbReference>
<dbReference type="PANTHER" id="PTHR43390:SF10">
    <property type="entry name" value="PEPTIDASE S26 DOMAIN-CONTAINING PROTEIN"/>
    <property type="match status" value="1"/>
</dbReference>
<dbReference type="InterPro" id="IPR019533">
    <property type="entry name" value="Peptidase_S26"/>
</dbReference>
<name>A0A843TH26_COLES</name>
<evidence type="ECO:0000256" key="1">
    <source>
        <dbReference type="ARBA" id="ARBA00022670"/>
    </source>
</evidence>
<keyword evidence="1" id="KW-0645">Protease</keyword>
<evidence type="ECO:0000256" key="3">
    <source>
        <dbReference type="PIRSR" id="PIRSR600223-1"/>
    </source>
</evidence>
<protein>
    <recommendedName>
        <fullName evidence="4">Peptidase S26 domain-containing protein</fullName>
    </recommendedName>
</protein>
<dbReference type="PANTHER" id="PTHR43390">
    <property type="entry name" value="SIGNAL PEPTIDASE I"/>
    <property type="match status" value="1"/>
</dbReference>
<dbReference type="InterPro" id="IPR000223">
    <property type="entry name" value="Pept_S26A_signal_pept_1"/>
</dbReference>
<dbReference type="InterPro" id="IPR036286">
    <property type="entry name" value="LexA/Signal_pep-like_sf"/>
</dbReference>
<organism evidence="5 6">
    <name type="scientific">Colocasia esculenta</name>
    <name type="common">Wild taro</name>
    <name type="synonym">Arum esculentum</name>
    <dbReference type="NCBI Taxonomy" id="4460"/>
    <lineage>
        <taxon>Eukaryota</taxon>
        <taxon>Viridiplantae</taxon>
        <taxon>Streptophyta</taxon>
        <taxon>Embryophyta</taxon>
        <taxon>Tracheophyta</taxon>
        <taxon>Spermatophyta</taxon>
        <taxon>Magnoliopsida</taxon>
        <taxon>Liliopsida</taxon>
        <taxon>Araceae</taxon>
        <taxon>Aroideae</taxon>
        <taxon>Colocasieae</taxon>
        <taxon>Colocasia</taxon>
    </lineage>
</organism>
<evidence type="ECO:0000313" key="5">
    <source>
        <dbReference type="EMBL" id="MQL71118.1"/>
    </source>
</evidence>
<feature type="active site" evidence="3">
    <location>
        <position position="88"/>
    </location>
</feature>
<evidence type="ECO:0000256" key="2">
    <source>
        <dbReference type="ARBA" id="ARBA00022801"/>
    </source>
</evidence>
<dbReference type="Pfam" id="PF10502">
    <property type="entry name" value="Peptidase_S26"/>
    <property type="match status" value="1"/>
</dbReference>
<gene>
    <name evidence="5" type="ORF">Taro_003476</name>
</gene>
<proteinExistence type="predicted"/>
<feature type="domain" description="Peptidase S26" evidence="4">
    <location>
        <begin position="67"/>
        <end position="171"/>
    </location>
</feature>
<dbReference type="NCBIfam" id="TIGR02227">
    <property type="entry name" value="sigpep_I_bact"/>
    <property type="match status" value="1"/>
</dbReference>
<dbReference type="SUPFAM" id="SSF51306">
    <property type="entry name" value="LexA/Signal peptidase"/>
    <property type="match status" value="1"/>
</dbReference>
<keyword evidence="6" id="KW-1185">Reference proteome</keyword>
<accession>A0A843TH26</accession>
<dbReference type="Proteomes" id="UP000652761">
    <property type="component" value="Unassembled WGS sequence"/>
</dbReference>
<dbReference type="GO" id="GO:0004252">
    <property type="term" value="F:serine-type endopeptidase activity"/>
    <property type="evidence" value="ECO:0007669"/>
    <property type="project" value="InterPro"/>
</dbReference>
<dbReference type="OrthoDB" id="308440at2759"/>
<dbReference type="CDD" id="cd06530">
    <property type="entry name" value="S26_SPase_I"/>
    <property type="match status" value="1"/>
</dbReference>
<feature type="active site" evidence="3">
    <location>
        <position position="138"/>
    </location>
</feature>
<reference evidence="5" key="1">
    <citation type="submission" date="2017-07" db="EMBL/GenBank/DDBJ databases">
        <title>Taro Niue Genome Assembly and Annotation.</title>
        <authorList>
            <person name="Atibalentja N."/>
            <person name="Keating K."/>
            <person name="Fields C.J."/>
        </authorList>
    </citation>
    <scope>NUCLEOTIDE SEQUENCE</scope>
    <source>
        <strain evidence="5">Niue_2</strain>
        <tissue evidence="5">Leaf</tissue>
    </source>
</reference>
<evidence type="ECO:0000313" key="6">
    <source>
        <dbReference type="Proteomes" id="UP000652761"/>
    </source>
</evidence>
<comment type="caution">
    <text evidence="5">The sequence shown here is derived from an EMBL/GenBank/DDBJ whole genome shotgun (WGS) entry which is preliminary data.</text>
</comment>
<dbReference type="AlphaFoldDB" id="A0A843TH26"/>